<evidence type="ECO:0000259" key="2">
    <source>
        <dbReference type="PROSITE" id="PS51384"/>
    </source>
</evidence>
<dbReference type="GO" id="GO:0016491">
    <property type="term" value="F:oxidoreductase activity"/>
    <property type="evidence" value="ECO:0007669"/>
    <property type="project" value="InterPro"/>
</dbReference>
<dbReference type="Pfam" id="PF08021">
    <property type="entry name" value="FAD_binding_9"/>
    <property type="match status" value="2"/>
</dbReference>
<sequence>MHEIDLKPRTARATGIVQAVRSITPHMRRITVGGDEIAQFLQVEGIDEPAAWVKVFLPSGEGRVYTIQSINFKAGTLDLDFVLHGTGPDSGPASAWASQASIGEHMGIAGPRNGGFLLPGNAQWVMLAGDATALPGIQSIANRLPAGINAKVYAEVPSPEDLQPIDSPANLRVQWIMAQPEPGLNLCQSLLHRPLPIGPGYIWIAGESAAIRRLKHHYSQERELPRHAVSAKGYWKSGAADHREA</sequence>
<keyword evidence="3" id="KW-0547">Nucleotide-binding</keyword>
<dbReference type="PANTHER" id="PTHR30157">
    <property type="entry name" value="FERRIC REDUCTASE, NADPH-DEPENDENT"/>
    <property type="match status" value="1"/>
</dbReference>
<accession>A0A014NGJ8</accession>
<dbReference type="SUPFAM" id="SSF63380">
    <property type="entry name" value="Riboflavin synthase domain-like"/>
    <property type="match status" value="1"/>
</dbReference>
<dbReference type="Gene3D" id="2.40.30.10">
    <property type="entry name" value="Translation factors"/>
    <property type="match status" value="1"/>
</dbReference>
<evidence type="ECO:0000256" key="1">
    <source>
        <dbReference type="ARBA" id="ARBA00035644"/>
    </source>
</evidence>
<feature type="domain" description="FAD-binding FR-type" evidence="2">
    <location>
        <begin position="6"/>
        <end position="118"/>
    </location>
</feature>
<organism evidence="3 4">
    <name type="scientific">Comamonas aquatica DA1877</name>
    <dbReference type="NCBI Taxonomy" id="1457173"/>
    <lineage>
        <taxon>Bacteria</taxon>
        <taxon>Pseudomonadati</taxon>
        <taxon>Pseudomonadota</taxon>
        <taxon>Betaproteobacteria</taxon>
        <taxon>Burkholderiales</taxon>
        <taxon>Comamonadaceae</taxon>
        <taxon>Comamonas</taxon>
    </lineage>
</organism>
<gene>
    <name evidence="3" type="ORF">AX13_12220</name>
</gene>
<dbReference type="InterPro" id="IPR007037">
    <property type="entry name" value="SIP_rossman_dom"/>
</dbReference>
<dbReference type="Pfam" id="PF04954">
    <property type="entry name" value="SIP"/>
    <property type="match status" value="1"/>
</dbReference>
<keyword evidence="3" id="KW-0067">ATP-binding</keyword>
<keyword evidence="4" id="KW-1185">Reference proteome</keyword>
<dbReference type="EMBL" id="JBOK01000035">
    <property type="protein sequence ID" value="EXU78553.1"/>
    <property type="molecule type" value="Genomic_DNA"/>
</dbReference>
<dbReference type="InterPro" id="IPR017938">
    <property type="entry name" value="Riboflavin_synthase-like_b-brl"/>
</dbReference>
<dbReference type="InterPro" id="IPR039261">
    <property type="entry name" value="FNR_nucleotide-bd"/>
</dbReference>
<dbReference type="GO" id="GO:0005524">
    <property type="term" value="F:ATP binding"/>
    <property type="evidence" value="ECO:0007669"/>
    <property type="project" value="UniProtKB-KW"/>
</dbReference>
<dbReference type="InterPro" id="IPR013113">
    <property type="entry name" value="SIP_FAD-bd"/>
</dbReference>
<name>A0A014NGJ8_9BURK</name>
<dbReference type="PROSITE" id="PS51384">
    <property type="entry name" value="FAD_FR"/>
    <property type="match status" value="1"/>
</dbReference>
<dbReference type="RefSeq" id="WP_043387387.1">
    <property type="nucleotide sequence ID" value="NZ_JBOK01000035.1"/>
</dbReference>
<evidence type="ECO:0000313" key="3">
    <source>
        <dbReference type="EMBL" id="EXU78553.1"/>
    </source>
</evidence>
<reference evidence="3 4" key="1">
    <citation type="submission" date="2014-01" db="EMBL/GenBank/DDBJ databases">
        <title>Interspecies Systems Biology Uncovers Metabolites Affecting C. elegans Gene Expression and Life History Traits.</title>
        <authorList>
            <person name="Watson E."/>
            <person name="Macneil L.T."/>
            <person name="Ritter A.D."/>
            <person name="Yilmaz L.S."/>
            <person name="Rosebrock A.P."/>
            <person name="Caudy A.A."/>
            <person name="Walhout A.J."/>
        </authorList>
    </citation>
    <scope>NUCLEOTIDE SEQUENCE [LARGE SCALE GENOMIC DNA]</scope>
    <source>
        <strain evidence="3 4">DA1877</strain>
    </source>
</reference>
<dbReference type="Gene3D" id="3.40.50.80">
    <property type="entry name" value="Nucleotide-binding domain of ferredoxin-NADP reductase (FNR) module"/>
    <property type="match status" value="1"/>
</dbReference>
<proteinExistence type="inferred from homology"/>
<dbReference type="Proteomes" id="UP000020766">
    <property type="component" value="Unassembled WGS sequence"/>
</dbReference>
<dbReference type="PANTHER" id="PTHR30157:SF0">
    <property type="entry name" value="NADPH-DEPENDENT FERRIC-CHELATE REDUCTASE"/>
    <property type="match status" value="1"/>
</dbReference>
<evidence type="ECO:0000313" key="4">
    <source>
        <dbReference type="Proteomes" id="UP000020766"/>
    </source>
</evidence>
<protein>
    <submittedName>
        <fullName evidence="3">ABC transporter ATP-binding protein</fullName>
    </submittedName>
</protein>
<dbReference type="CDD" id="cd06193">
    <property type="entry name" value="siderophore_interacting"/>
    <property type="match status" value="1"/>
</dbReference>
<comment type="similarity">
    <text evidence="1">Belongs to the SIP oxidoreductase family.</text>
</comment>
<dbReference type="InterPro" id="IPR039374">
    <property type="entry name" value="SIP_fam"/>
</dbReference>
<dbReference type="InterPro" id="IPR017927">
    <property type="entry name" value="FAD-bd_FR_type"/>
</dbReference>
<dbReference type="AlphaFoldDB" id="A0A014NGJ8"/>
<comment type="caution">
    <text evidence="3">The sequence shown here is derived from an EMBL/GenBank/DDBJ whole genome shotgun (WGS) entry which is preliminary data.</text>
</comment>